<keyword evidence="4" id="KW-0813">Transport</keyword>
<accession>A0A848G7C6</accession>
<feature type="transmembrane region" description="Helical" evidence="17">
    <location>
        <begin position="490"/>
        <end position="513"/>
    </location>
</feature>
<dbReference type="AlphaFoldDB" id="A0A848G7C6"/>
<dbReference type="GO" id="GO:0015123">
    <property type="term" value="F:acetate transmembrane transporter activity"/>
    <property type="evidence" value="ECO:0007669"/>
    <property type="project" value="TreeGrafter"/>
</dbReference>
<dbReference type="RefSeq" id="WP_169146376.1">
    <property type="nucleotide sequence ID" value="NZ_JABBGA010000010.1"/>
</dbReference>
<evidence type="ECO:0000256" key="2">
    <source>
        <dbReference type="ARBA" id="ARBA00006434"/>
    </source>
</evidence>
<dbReference type="Pfam" id="PF00474">
    <property type="entry name" value="SSF"/>
    <property type="match status" value="1"/>
</dbReference>
<evidence type="ECO:0000256" key="12">
    <source>
        <dbReference type="ARBA" id="ARBA00023136"/>
    </source>
</evidence>
<feature type="transmembrane region" description="Helical" evidence="17">
    <location>
        <begin position="151"/>
        <end position="172"/>
    </location>
</feature>
<dbReference type="EMBL" id="JABBGA010000010">
    <property type="protein sequence ID" value="NML26835.1"/>
    <property type="molecule type" value="Genomic_DNA"/>
</dbReference>
<comment type="subcellular location">
    <subcellularLocation>
        <location evidence="1">Cell inner membrane</location>
        <topology evidence="1">Multi-pass membrane protein</topology>
    </subcellularLocation>
</comment>
<feature type="transmembrane region" description="Helical" evidence="17">
    <location>
        <begin position="291"/>
        <end position="315"/>
    </location>
</feature>
<dbReference type="InterPro" id="IPR018212">
    <property type="entry name" value="Na/solute_symporter_CS"/>
</dbReference>
<dbReference type="NCBIfam" id="TIGR00813">
    <property type="entry name" value="sss"/>
    <property type="match status" value="1"/>
</dbReference>
<comment type="similarity">
    <text evidence="2 16">Belongs to the sodium:solute symporter (SSF) (TC 2.A.21) family.</text>
</comment>
<evidence type="ECO:0000256" key="3">
    <source>
        <dbReference type="ARBA" id="ARBA00018047"/>
    </source>
</evidence>
<keyword evidence="9 17" id="KW-1133">Transmembrane helix</keyword>
<feature type="transmembrane region" description="Helical" evidence="17">
    <location>
        <begin position="525"/>
        <end position="549"/>
    </location>
</feature>
<evidence type="ECO:0000256" key="9">
    <source>
        <dbReference type="ARBA" id="ARBA00022989"/>
    </source>
</evidence>
<feature type="transmembrane region" description="Helical" evidence="17">
    <location>
        <begin position="327"/>
        <end position="354"/>
    </location>
</feature>
<dbReference type="GO" id="GO:0005886">
    <property type="term" value="C:plasma membrane"/>
    <property type="evidence" value="ECO:0007669"/>
    <property type="project" value="UniProtKB-SubCell"/>
</dbReference>
<evidence type="ECO:0000256" key="13">
    <source>
        <dbReference type="ARBA" id="ARBA00023201"/>
    </source>
</evidence>
<reference evidence="19 20" key="1">
    <citation type="submission" date="2020-04" db="EMBL/GenBank/DDBJ databases">
        <title>Zoogloea sp. G-4-1-14 isolated from soil.</title>
        <authorList>
            <person name="Dahal R.H."/>
        </authorList>
    </citation>
    <scope>NUCLEOTIDE SEQUENCE [LARGE SCALE GENOMIC DNA]</scope>
    <source>
        <strain evidence="19 20">G-4-1-14</strain>
    </source>
</reference>
<comment type="caution">
    <text evidence="19">The sequence shown here is derived from an EMBL/GenBank/DDBJ whole genome shotgun (WGS) entry which is preliminary data.</text>
</comment>
<feature type="transmembrane region" description="Helical" evidence="17">
    <location>
        <begin position="215"/>
        <end position="235"/>
    </location>
</feature>
<dbReference type="Proteomes" id="UP000580043">
    <property type="component" value="Unassembled WGS sequence"/>
</dbReference>
<dbReference type="PANTHER" id="PTHR48086:SF6">
    <property type="entry name" value="CATION_ACETATE SYMPORTER ACTP"/>
    <property type="match status" value="1"/>
</dbReference>
<evidence type="ECO:0000256" key="11">
    <source>
        <dbReference type="ARBA" id="ARBA00023065"/>
    </source>
</evidence>
<dbReference type="PROSITE" id="PS50283">
    <property type="entry name" value="NA_SOLUT_SYMP_3"/>
    <property type="match status" value="1"/>
</dbReference>
<proteinExistence type="inferred from homology"/>
<protein>
    <recommendedName>
        <fullName evidence="3">Cation/acetate symporter ActP</fullName>
    </recommendedName>
    <alternativeName>
        <fullName evidence="15">Acetate permease</fullName>
    </alternativeName>
    <alternativeName>
        <fullName evidence="14">Acetate transporter ActP</fullName>
    </alternativeName>
</protein>
<dbReference type="FunFam" id="1.20.1730.10:FF:000001">
    <property type="entry name" value="Cation/acetate symporter ActP"/>
    <property type="match status" value="1"/>
</dbReference>
<dbReference type="GO" id="GO:0006814">
    <property type="term" value="P:sodium ion transport"/>
    <property type="evidence" value="ECO:0007669"/>
    <property type="project" value="UniProtKB-KW"/>
</dbReference>
<feature type="transmembrane region" description="Helical" evidence="17">
    <location>
        <begin position="459"/>
        <end position="483"/>
    </location>
</feature>
<evidence type="ECO:0000313" key="20">
    <source>
        <dbReference type="Proteomes" id="UP000580043"/>
    </source>
</evidence>
<keyword evidence="12 17" id="KW-0472">Membrane</keyword>
<evidence type="ECO:0000256" key="17">
    <source>
        <dbReference type="SAM" id="Phobius"/>
    </source>
</evidence>
<dbReference type="GO" id="GO:0015293">
    <property type="term" value="F:symporter activity"/>
    <property type="evidence" value="ECO:0007669"/>
    <property type="project" value="UniProtKB-KW"/>
</dbReference>
<dbReference type="InterPro" id="IPR038377">
    <property type="entry name" value="Na/Glc_symporter_sf"/>
</dbReference>
<keyword evidence="18" id="KW-0732">Signal</keyword>
<feature type="transmembrane region" description="Helical" evidence="17">
    <location>
        <begin position="107"/>
        <end position="125"/>
    </location>
</feature>
<keyword evidence="20" id="KW-1185">Reference proteome</keyword>
<evidence type="ECO:0000256" key="8">
    <source>
        <dbReference type="ARBA" id="ARBA00022847"/>
    </source>
</evidence>
<evidence type="ECO:0000256" key="6">
    <source>
        <dbReference type="ARBA" id="ARBA00022519"/>
    </source>
</evidence>
<feature type="chain" id="PRO_5032421352" description="Cation/acetate symporter ActP" evidence="18">
    <location>
        <begin position="22"/>
        <end position="581"/>
    </location>
</feature>
<organism evidence="19 20">
    <name type="scientific">Zoogloea dura</name>
    <dbReference type="NCBI Taxonomy" id="2728840"/>
    <lineage>
        <taxon>Bacteria</taxon>
        <taxon>Pseudomonadati</taxon>
        <taxon>Pseudomonadota</taxon>
        <taxon>Betaproteobacteria</taxon>
        <taxon>Rhodocyclales</taxon>
        <taxon>Zoogloeaceae</taxon>
        <taxon>Zoogloea</taxon>
    </lineage>
</organism>
<dbReference type="InterPro" id="IPR050277">
    <property type="entry name" value="Sodium:Solute_Symporter"/>
</dbReference>
<evidence type="ECO:0000256" key="7">
    <source>
        <dbReference type="ARBA" id="ARBA00022692"/>
    </source>
</evidence>
<evidence type="ECO:0000256" key="1">
    <source>
        <dbReference type="ARBA" id="ARBA00004429"/>
    </source>
</evidence>
<evidence type="ECO:0000256" key="16">
    <source>
        <dbReference type="RuleBase" id="RU362091"/>
    </source>
</evidence>
<name>A0A848G7C6_9RHOO</name>
<evidence type="ECO:0000256" key="4">
    <source>
        <dbReference type="ARBA" id="ARBA00022448"/>
    </source>
</evidence>
<gene>
    <name evidence="19" type="ORF">HHL15_13855</name>
</gene>
<feature type="transmembrane region" description="Helical" evidence="17">
    <location>
        <begin position="78"/>
        <end position="101"/>
    </location>
</feature>
<evidence type="ECO:0000313" key="19">
    <source>
        <dbReference type="EMBL" id="NML26835.1"/>
    </source>
</evidence>
<dbReference type="Gene3D" id="1.20.1730.10">
    <property type="entry name" value="Sodium/glucose cotransporter"/>
    <property type="match status" value="1"/>
</dbReference>
<keyword evidence="6" id="KW-0997">Cell inner membrane</keyword>
<feature type="transmembrane region" description="Helical" evidence="17">
    <location>
        <begin position="434"/>
        <end position="453"/>
    </location>
</feature>
<keyword evidence="8" id="KW-0769">Symport</keyword>
<keyword evidence="7 17" id="KW-0812">Transmembrane</keyword>
<feature type="transmembrane region" description="Helical" evidence="17">
    <location>
        <begin position="384"/>
        <end position="413"/>
    </location>
</feature>
<dbReference type="NCBIfam" id="NF006903">
    <property type="entry name" value="PRK09395.1"/>
    <property type="match status" value="1"/>
</dbReference>
<evidence type="ECO:0000256" key="5">
    <source>
        <dbReference type="ARBA" id="ARBA00022475"/>
    </source>
</evidence>
<keyword evidence="11" id="KW-0406">Ion transport</keyword>
<sequence>MRSSKLVAGLLALLASGAVLAAGADLGIAEKQATNWTAIAMFGIFVAGTMFITKWAASKTKSAADFYTAGGGITGFQNGLAIAGDYMSAASFLGISAAVMANGYDGLIFSIGFLVGWPIITFLMAERLRNLGKFTFADVAGYRFQQTPIRAFAASGTLVVVAFYLIAQMVGAGQLIKLLFGLEYWMAVVIVGALMMVYVLFGGMTATTWVQIIKAVLLLAGASFMAFMVLVKFGFSPEAMFAKAVEIKTALAAKDAKLIEEAAAKGIDVAVAAAKKGDSIMGPGTFVKDPISAISFGMALMFGTAGLPHILMRFFTVPDAKEARKSVGWATVWIGYFYILTFIIGFGAICFVLTDPTFLDAKGTLKGGGNMAAIHLANAVGGNIFLGFISAVAFATILAVVAGLTLSGASAVSHDLYATVFKKGNADSASELRVSRITTIVLGIVAVVLGIAFEKQNIAFMVSLAFAIAASANFPVLFMSVLWKDCTTKGAVIGGFLGLISSVALTVVSPSVWEATLGNPKGSAWFPYTSPCLFSMTIGFVGIWLFSVLDRSKNAEQERADFAAQLIRSETGIGASGASGH</sequence>
<evidence type="ECO:0000256" key="10">
    <source>
        <dbReference type="ARBA" id="ARBA00023053"/>
    </source>
</evidence>
<evidence type="ECO:0000256" key="18">
    <source>
        <dbReference type="SAM" id="SignalP"/>
    </source>
</evidence>
<feature type="transmembrane region" description="Helical" evidence="17">
    <location>
        <begin position="37"/>
        <end position="57"/>
    </location>
</feature>
<keyword evidence="13" id="KW-0739">Sodium transport</keyword>
<evidence type="ECO:0000256" key="15">
    <source>
        <dbReference type="ARBA" id="ARBA00032392"/>
    </source>
</evidence>
<dbReference type="PANTHER" id="PTHR48086">
    <property type="entry name" value="SODIUM/PROLINE SYMPORTER-RELATED"/>
    <property type="match status" value="1"/>
</dbReference>
<dbReference type="InterPro" id="IPR001734">
    <property type="entry name" value="Na/solute_symporter"/>
</dbReference>
<dbReference type="GO" id="GO:0006847">
    <property type="term" value="P:plasma membrane acetate transport"/>
    <property type="evidence" value="ECO:0007669"/>
    <property type="project" value="TreeGrafter"/>
</dbReference>
<evidence type="ECO:0000256" key="14">
    <source>
        <dbReference type="ARBA" id="ARBA00031561"/>
    </source>
</evidence>
<feature type="signal peptide" evidence="18">
    <location>
        <begin position="1"/>
        <end position="21"/>
    </location>
</feature>
<dbReference type="PROSITE" id="PS00456">
    <property type="entry name" value="NA_SOLUT_SYMP_1"/>
    <property type="match status" value="1"/>
</dbReference>
<keyword evidence="10" id="KW-0915">Sodium</keyword>
<keyword evidence="5" id="KW-1003">Cell membrane</keyword>
<dbReference type="CDD" id="cd11480">
    <property type="entry name" value="SLC5sbd_u4"/>
    <property type="match status" value="1"/>
</dbReference>
<feature type="transmembrane region" description="Helical" evidence="17">
    <location>
        <begin position="184"/>
        <end position="203"/>
    </location>
</feature>